<proteinExistence type="predicted"/>
<comment type="caution">
    <text evidence="2">The sequence shown here is derived from an EMBL/GenBank/DDBJ whole genome shotgun (WGS) entry which is preliminary data.</text>
</comment>
<accession>A0ABV5TPX5</accession>
<name>A0ABV5TPX5_9ACTN</name>
<evidence type="ECO:0000313" key="3">
    <source>
        <dbReference type="Proteomes" id="UP001589610"/>
    </source>
</evidence>
<evidence type="ECO:0008006" key="4">
    <source>
        <dbReference type="Google" id="ProtNLM"/>
    </source>
</evidence>
<dbReference type="Gene3D" id="3.40.50.300">
    <property type="entry name" value="P-loop containing nucleotide triphosphate hydrolases"/>
    <property type="match status" value="1"/>
</dbReference>
<dbReference type="RefSeq" id="WP_344747127.1">
    <property type="nucleotide sequence ID" value="NZ_BAAAWW010000117.1"/>
</dbReference>
<protein>
    <recommendedName>
        <fullName evidence="4">FtsK domain-containing protein</fullName>
    </recommendedName>
</protein>
<sequence length="713" mass="76753">MVTDTDYDTAAPAVPRGRLLGRAIGWVQADHLRRGPHLLAPAAVGLAAAAHAADLPAAYGIPLTVLASIGMYTRSMNRPVDPGEPVRAAAATVAAGSWMTAAAEWGVIAGPYGLMGWLGAAVYGLTYWAYRQDPKILEALAQEQARADWHHKAGLYGLGGSHLLEWRETRLGEQMVINTRGTGRLASELVGGRLEELIAEEEMLPKTRVKTRVGSIAGRLSISIRYKNPWAEALPHPLLDPTPEIPLPDVADGREPRIIGMDPETGKALQVPMWDEDGAMRVLIVAMSGGGKTVVMSDMLERDTAADNVFPIGISVGKGKEMRRWRPSLGLSAVGAGERIKALRILELANLIIDWRAAQPSDEVTVIPRRTQPLVTVYVDEVDTLLGESDQIGMATRKAFGDLMMRSRSEGVGVVVAGGRGTVEFLGNGKIKKMFNQFVLLKTAGESEIRHVLGDIGLAMPNMMTYGEGHAGVALVSDLAGHWQAGRAWKLKELPDIDRLVRGREACPLEPGLVAYLGDKLTALTGTTSPSYTLQRPVSPPPSVETSMPVDQAPSDRAAEQRAAARATLNALPAITLGTLTAGEMRAAAIERRRQAAEQTQMSPEVRRTLLRLLAQPDGTTVRQAEAALETELGQERGVSKSGAWRCLDALRFEGVAELRGKGRGAKWHLAPAPVEDALRVVDDSEGEHERAIELIEEAATDALEEDPDGHEE</sequence>
<dbReference type="Proteomes" id="UP001589610">
    <property type="component" value="Unassembled WGS sequence"/>
</dbReference>
<keyword evidence="3" id="KW-1185">Reference proteome</keyword>
<dbReference type="InterPro" id="IPR027417">
    <property type="entry name" value="P-loop_NTPase"/>
</dbReference>
<feature type="region of interest" description="Disordered" evidence="1">
    <location>
        <begin position="528"/>
        <end position="556"/>
    </location>
</feature>
<evidence type="ECO:0000313" key="2">
    <source>
        <dbReference type="EMBL" id="MFB9681184.1"/>
    </source>
</evidence>
<evidence type="ECO:0000256" key="1">
    <source>
        <dbReference type="SAM" id="MobiDB-lite"/>
    </source>
</evidence>
<organism evidence="2 3">
    <name type="scientific">Streptosporangium vulgare</name>
    <dbReference type="NCBI Taxonomy" id="46190"/>
    <lineage>
        <taxon>Bacteria</taxon>
        <taxon>Bacillati</taxon>
        <taxon>Actinomycetota</taxon>
        <taxon>Actinomycetes</taxon>
        <taxon>Streptosporangiales</taxon>
        <taxon>Streptosporangiaceae</taxon>
        <taxon>Streptosporangium</taxon>
    </lineage>
</organism>
<dbReference type="EMBL" id="JBHMBS010000031">
    <property type="protein sequence ID" value="MFB9681184.1"/>
    <property type="molecule type" value="Genomic_DNA"/>
</dbReference>
<reference evidence="2 3" key="1">
    <citation type="submission" date="2024-09" db="EMBL/GenBank/DDBJ databases">
        <authorList>
            <person name="Sun Q."/>
            <person name="Mori K."/>
        </authorList>
    </citation>
    <scope>NUCLEOTIDE SEQUENCE [LARGE SCALE GENOMIC DNA]</scope>
    <source>
        <strain evidence="2 3">JCM 3028</strain>
    </source>
</reference>
<gene>
    <name evidence="2" type="ORF">ACFFRH_37390</name>
</gene>